<proteinExistence type="predicted"/>
<dbReference type="SUPFAM" id="SSF51703">
    <property type="entry name" value="Cobalamin (vitamin B12)-dependent enzymes"/>
    <property type="match status" value="1"/>
</dbReference>
<evidence type="ECO:0000313" key="3">
    <source>
        <dbReference type="Proteomes" id="UP001276564"/>
    </source>
</evidence>
<dbReference type="Gene3D" id="3.20.20.240">
    <property type="entry name" value="Methylmalonyl-CoA mutase"/>
    <property type="match status" value="1"/>
</dbReference>
<evidence type="ECO:0000259" key="1">
    <source>
        <dbReference type="Pfam" id="PF01642"/>
    </source>
</evidence>
<organism evidence="2 3">
    <name type="scientific">Mesorhizobium abyssinicae</name>
    <dbReference type="NCBI Taxonomy" id="1209958"/>
    <lineage>
        <taxon>Bacteria</taxon>
        <taxon>Pseudomonadati</taxon>
        <taxon>Pseudomonadota</taxon>
        <taxon>Alphaproteobacteria</taxon>
        <taxon>Hyphomicrobiales</taxon>
        <taxon>Phyllobacteriaceae</taxon>
        <taxon>Mesorhizobium</taxon>
    </lineage>
</organism>
<dbReference type="InterPro" id="IPR006099">
    <property type="entry name" value="MeMalonylCoA_mutase_a/b_cat"/>
</dbReference>
<sequence length="480" mass="51206">MGAGALTREVDLQNADRQRWLALAEKALAGGSFEDRLVSHSDDGIRIEPLYERSATAEPMVRANPGAPWIVSQRVDDPDIGRAKAQALDDVAQGATGLSLVFEGAPNAFGYGLPRTAEALEAVLDGVPLNRVQVRIDAHPWSRAVADWLVAFLGKRRSDPAKLNLSFGIDPAAIFAGTGRLRMSIEALQESMPQSMAHFFSMGVPGVLLEADGRVFHNAGATEAQELGTMMASAVSYLRMFEKARQPLVYAAPHIGFALSVDQDQLLSMAKVRALRRLWARIQEACSIPASTASIHAETSYRMMTAADPETNILRTAIACFAAAAGGADSISILPHTIAHGLPAGFARRVARNAQLIMAEESHVDHVADPAGGSGAVEALTNDLCAAAWQEFQRIEAEGGVLASLQQGYIQNRVQTAAAKRNAEYRTGARAIVGTTLFRAGSERPVETLPAERRPALTEGVATCEPLFPVRIDQSIGAGA</sequence>
<name>A0ABU5ANQ6_9HYPH</name>
<dbReference type="PANTHER" id="PTHR48101">
    <property type="entry name" value="METHYLMALONYL-COA MUTASE, MITOCHONDRIAL-RELATED"/>
    <property type="match status" value="1"/>
</dbReference>
<comment type="caution">
    <text evidence="2">The sequence shown here is derived from an EMBL/GenBank/DDBJ whole genome shotgun (WGS) entry which is preliminary data.</text>
</comment>
<protein>
    <submittedName>
        <fullName evidence="2">Methylmalonyl-CoA mutase subunit beta</fullName>
    </submittedName>
</protein>
<dbReference type="Pfam" id="PF01642">
    <property type="entry name" value="MM_CoA_mutase"/>
    <property type="match status" value="1"/>
</dbReference>
<gene>
    <name evidence="2" type="ORF">RFM23_15020</name>
</gene>
<dbReference type="RefSeq" id="WP_128272756.1">
    <property type="nucleotide sequence ID" value="NZ_JAVIIO010000009.1"/>
</dbReference>
<reference evidence="2 3" key="1">
    <citation type="submission" date="2023-08" db="EMBL/GenBank/DDBJ databases">
        <title>Implementing the SeqCode for naming new Mesorhizobium species isolated from Vachellia karroo root nodules.</title>
        <authorList>
            <person name="Van Lill M."/>
        </authorList>
    </citation>
    <scope>NUCLEOTIDE SEQUENCE [LARGE SCALE GENOMIC DNA]</scope>
    <source>
        <strain evidence="2 3">VK4B</strain>
    </source>
</reference>
<feature type="domain" description="Methylmalonyl-CoA mutase alpha/beta chain catalytic" evidence="1">
    <location>
        <begin position="116"/>
        <end position="451"/>
    </location>
</feature>
<dbReference type="InterPro" id="IPR016176">
    <property type="entry name" value="Cbl-dep_enz_cat"/>
</dbReference>
<dbReference type="EMBL" id="JAVIIP010000007">
    <property type="protein sequence ID" value="MDX8538932.1"/>
    <property type="molecule type" value="Genomic_DNA"/>
</dbReference>
<accession>A0ABU5ANQ6</accession>
<dbReference type="Proteomes" id="UP001276564">
    <property type="component" value="Unassembled WGS sequence"/>
</dbReference>
<keyword evidence="3" id="KW-1185">Reference proteome</keyword>
<dbReference type="CDD" id="cd03677">
    <property type="entry name" value="MM_CoA_mutase_beta"/>
    <property type="match status" value="1"/>
</dbReference>
<dbReference type="PANTHER" id="PTHR48101:SF4">
    <property type="entry name" value="METHYLMALONYL-COA MUTASE, MITOCHONDRIAL"/>
    <property type="match status" value="1"/>
</dbReference>
<evidence type="ECO:0000313" key="2">
    <source>
        <dbReference type="EMBL" id="MDX8538932.1"/>
    </source>
</evidence>